<dbReference type="Proteomes" id="UP000259173">
    <property type="component" value="Unassembled WGS sequence"/>
</dbReference>
<feature type="transmembrane region" description="Helical" evidence="1">
    <location>
        <begin position="465"/>
        <end position="483"/>
    </location>
</feature>
<comment type="caution">
    <text evidence="4">The sequence shown here is derived from an EMBL/GenBank/DDBJ whole genome shotgun (WGS) entry which is preliminary data.</text>
</comment>
<feature type="transmembrane region" description="Helical" evidence="1">
    <location>
        <begin position="29"/>
        <end position="47"/>
    </location>
</feature>
<keyword evidence="1" id="KW-0472">Membrane</keyword>
<keyword evidence="1" id="KW-1133">Transmembrane helix</keyword>
<feature type="transmembrane region" description="Helical" evidence="1">
    <location>
        <begin position="434"/>
        <end position="453"/>
    </location>
</feature>
<evidence type="ECO:0008006" key="6">
    <source>
        <dbReference type="Google" id="ProtNLM"/>
    </source>
</evidence>
<dbReference type="InterPro" id="IPR025838">
    <property type="entry name" value="Transglut_i_TM"/>
</dbReference>
<feature type="transmembrane region" description="Helical" evidence="1">
    <location>
        <begin position="495"/>
        <end position="514"/>
    </location>
</feature>
<evidence type="ECO:0000313" key="5">
    <source>
        <dbReference type="Proteomes" id="UP000259173"/>
    </source>
</evidence>
<organism evidence="4 5">
    <name type="scientific">Hyphomonas atlantica</name>
    <dbReference type="NCBI Taxonomy" id="1280948"/>
    <lineage>
        <taxon>Bacteria</taxon>
        <taxon>Pseudomonadati</taxon>
        <taxon>Pseudomonadota</taxon>
        <taxon>Alphaproteobacteria</taxon>
        <taxon>Hyphomonadales</taxon>
        <taxon>Hyphomonadaceae</taxon>
        <taxon>Hyphomonas</taxon>
    </lineage>
</organism>
<name>A0A3B9L374_9PROT</name>
<protein>
    <recommendedName>
        <fullName evidence="6">Inactive transglutaminase fused to 7 transmembrane helices</fullName>
    </recommendedName>
</protein>
<dbReference type="InterPro" id="IPR025840">
    <property type="entry name" value="7TM_transglut"/>
</dbReference>
<reference evidence="4 5" key="1">
    <citation type="journal article" date="2018" name="Nat. Biotechnol.">
        <title>A standardized bacterial taxonomy based on genome phylogeny substantially revises the tree of life.</title>
        <authorList>
            <person name="Parks D.H."/>
            <person name="Chuvochina M."/>
            <person name="Waite D.W."/>
            <person name="Rinke C."/>
            <person name="Skarshewski A."/>
            <person name="Chaumeil P.A."/>
            <person name="Hugenholtz P."/>
        </authorList>
    </citation>
    <scope>NUCLEOTIDE SEQUENCE [LARGE SCALE GENOMIC DNA]</scope>
    <source>
        <strain evidence="4">UBA8557</strain>
    </source>
</reference>
<dbReference type="EMBL" id="DMBR01000380">
    <property type="protein sequence ID" value="HAE95390.1"/>
    <property type="molecule type" value="Genomic_DNA"/>
</dbReference>
<sequence length="530" mass="59855">MCLSIPPRRSLLLAAAKQKTVNSFTHTRLLALVLAAIGLGIFATKVLQHDYPLTPGLQTTTWDFEIYLDFDTSNQPVRLETFVPSNSENRRVSQEQFYNGAFGLRLNGRNDEGRTAIWTYRYPNDRKVLRYRARLLGETVESPLPDDMRRKLRRAAPEAENDLERQAFLVWSTDLRRRSADDESLADLVLEEIFVDGDVDEVDALLSPALPRPIARLALARDVLTSQGIPARVANGVFLDSARRRAEIRHWLEYHADGVDRRYFPGPDPQEFFTIWHGTKDFIRAEGISDLDLQVSIQPVNAAVADVVQRVAKDEGSAMQWFSFNRLPITTQLVYQVLVTIPVGILMLVFLRQFIGLQTLGTFMPVLIGIAFRETALVNGVILFTALIALGLAVRFYLEKLKLLLVPRLATVVVFIVICMAVIAQIMNNSGQRIGLSISLFPMVILTMTIERMSIAWEEYSATEAIKQGIGSLMVAAASYLVMTNTHVEYLMFNFPELLLVIMAICLLMGKYTGLRLSELIRFRELDTRK</sequence>
<feature type="domain" description="7 transmembrane helices usually fused to an inactive transglutaminase" evidence="3">
    <location>
        <begin position="283"/>
        <end position="526"/>
    </location>
</feature>
<feature type="transmembrane region" description="Helical" evidence="1">
    <location>
        <begin position="333"/>
        <end position="355"/>
    </location>
</feature>
<evidence type="ECO:0000259" key="2">
    <source>
        <dbReference type="Pfam" id="PF14400"/>
    </source>
</evidence>
<dbReference type="Pfam" id="PF14400">
    <property type="entry name" value="Transglut_i_TM"/>
    <property type="match status" value="1"/>
</dbReference>
<dbReference type="AlphaFoldDB" id="A0A3B9L374"/>
<evidence type="ECO:0000313" key="4">
    <source>
        <dbReference type="EMBL" id="HAE95390.1"/>
    </source>
</evidence>
<dbReference type="Pfam" id="PF14402">
    <property type="entry name" value="7TM_transglut"/>
    <property type="match status" value="1"/>
</dbReference>
<evidence type="ECO:0000256" key="1">
    <source>
        <dbReference type="SAM" id="Phobius"/>
    </source>
</evidence>
<proteinExistence type="predicted"/>
<gene>
    <name evidence="4" type="ORF">DCG65_12580</name>
</gene>
<evidence type="ECO:0000259" key="3">
    <source>
        <dbReference type="Pfam" id="PF14402"/>
    </source>
</evidence>
<accession>A0A3B9L374</accession>
<feature type="transmembrane region" description="Helical" evidence="1">
    <location>
        <begin position="375"/>
        <end position="397"/>
    </location>
</feature>
<keyword evidence="1" id="KW-0812">Transmembrane</keyword>
<feature type="domain" description="Inactive transglutaminase fused to 7 transmembrane helices" evidence="2">
    <location>
        <begin position="45"/>
        <end position="206"/>
    </location>
</feature>
<feature type="transmembrane region" description="Helical" evidence="1">
    <location>
        <begin position="409"/>
        <end position="428"/>
    </location>
</feature>